<dbReference type="InterPro" id="IPR008334">
    <property type="entry name" value="5'-Nucleotdase_C"/>
</dbReference>
<feature type="domain" description="5'-Nucleotidase C-terminal" evidence="10">
    <location>
        <begin position="335"/>
        <end position="496"/>
    </location>
</feature>
<evidence type="ECO:0000256" key="7">
    <source>
        <dbReference type="ARBA" id="ARBA00022801"/>
    </source>
</evidence>
<evidence type="ECO:0000256" key="8">
    <source>
        <dbReference type="RuleBase" id="RU362119"/>
    </source>
</evidence>
<dbReference type="FunFam" id="3.90.780.10:FF:000004">
    <property type="entry name" value="UDP-sugar hydrolase, putative"/>
    <property type="match status" value="1"/>
</dbReference>
<keyword evidence="4" id="KW-0479">Metal-binding</keyword>
<dbReference type="GO" id="GO:0046872">
    <property type="term" value="F:metal ion binding"/>
    <property type="evidence" value="ECO:0007669"/>
    <property type="project" value="UniProtKB-KW"/>
</dbReference>
<dbReference type="RefSeq" id="WP_129348747.1">
    <property type="nucleotide sequence ID" value="NZ_CP026538.1"/>
</dbReference>
<feature type="signal peptide" evidence="8">
    <location>
        <begin position="1"/>
        <end position="23"/>
    </location>
</feature>
<proteinExistence type="inferred from homology"/>
<dbReference type="Pfam" id="PF00149">
    <property type="entry name" value="Metallophos"/>
    <property type="match status" value="1"/>
</dbReference>
<reference evidence="11 12" key="1">
    <citation type="submission" date="2018-02" db="EMBL/GenBank/DDBJ databases">
        <title>Genome sequence of Desulfovibrio carbinolicus DSM 3852.</title>
        <authorList>
            <person name="Wilbanks E."/>
            <person name="Skennerton C.T."/>
            <person name="Orphan V.J."/>
        </authorList>
    </citation>
    <scope>NUCLEOTIDE SEQUENCE [LARGE SCALE GENOMIC DNA]</scope>
    <source>
        <strain evidence="11 12">DSM 3852</strain>
    </source>
</reference>
<evidence type="ECO:0000313" key="12">
    <source>
        <dbReference type="Proteomes" id="UP000293296"/>
    </source>
</evidence>
<dbReference type="PRINTS" id="PR01607">
    <property type="entry name" value="APYRASEFAMLY"/>
</dbReference>
<evidence type="ECO:0000256" key="6">
    <source>
        <dbReference type="ARBA" id="ARBA00022741"/>
    </source>
</evidence>
<dbReference type="SUPFAM" id="SSF56300">
    <property type="entry name" value="Metallo-dependent phosphatases"/>
    <property type="match status" value="1"/>
</dbReference>
<dbReference type="InterPro" id="IPR006179">
    <property type="entry name" value="5_nucleotidase/apyrase"/>
</dbReference>
<dbReference type="KEGG" id="dcb:C3Y92_01290"/>
<dbReference type="PANTHER" id="PTHR11575:SF24">
    <property type="entry name" value="5'-NUCLEOTIDASE"/>
    <property type="match status" value="1"/>
</dbReference>
<keyword evidence="12" id="KW-1185">Reference proteome</keyword>
<comment type="similarity">
    <text evidence="2 8">Belongs to the 5'-nucleotidase family.</text>
</comment>
<dbReference type="InterPro" id="IPR029052">
    <property type="entry name" value="Metallo-depent_PP-like"/>
</dbReference>
<dbReference type="PROSITE" id="PS00191">
    <property type="entry name" value="CYTOCHROME_B5_1"/>
    <property type="match status" value="1"/>
</dbReference>
<name>A0A4P6HHW5_9BACT</name>
<dbReference type="GO" id="GO:0005576">
    <property type="term" value="C:extracellular region"/>
    <property type="evidence" value="ECO:0007669"/>
    <property type="project" value="UniProtKB-SubCell"/>
</dbReference>
<comment type="subcellular location">
    <subcellularLocation>
        <location evidence="1">Secreted</location>
    </subcellularLocation>
</comment>
<dbReference type="Gene3D" id="3.90.780.10">
    <property type="entry name" value="5'-Nucleotidase, C-terminal domain"/>
    <property type="match status" value="1"/>
</dbReference>
<dbReference type="FunFam" id="3.60.21.10:FF:000020">
    <property type="entry name" value="NT5E isoform 4"/>
    <property type="match status" value="1"/>
</dbReference>
<dbReference type="InterPro" id="IPR004843">
    <property type="entry name" value="Calcineurin-like_PHP"/>
</dbReference>
<evidence type="ECO:0000256" key="2">
    <source>
        <dbReference type="ARBA" id="ARBA00006654"/>
    </source>
</evidence>
<dbReference type="SUPFAM" id="SSF55816">
    <property type="entry name" value="5'-nucleotidase (syn. UDP-sugar hydrolase), C-terminal domain"/>
    <property type="match status" value="1"/>
</dbReference>
<evidence type="ECO:0000259" key="10">
    <source>
        <dbReference type="Pfam" id="PF02872"/>
    </source>
</evidence>
<keyword evidence="3" id="KW-0964">Secreted</keyword>
<evidence type="ECO:0000259" key="9">
    <source>
        <dbReference type="Pfam" id="PF00149"/>
    </source>
</evidence>
<evidence type="ECO:0000256" key="4">
    <source>
        <dbReference type="ARBA" id="ARBA00022723"/>
    </source>
</evidence>
<dbReference type="CDD" id="cd07409">
    <property type="entry name" value="MPP_CD73_N"/>
    <property type="match status" value="1"/>
</dbReference>
<dbReference type="PROSITE" id="PS00785">
    <property type="entry name" value="5_NUCLEOTIDASE_1"/>
    <property type="match status" value="1"/>
</dbReference>
<organism evidence="11 12">
    <name type="scientific">Solidesulfovibrio carbinolicus</name>
    <dbReference type="NCBI Taxonomy" id="296842"/>
    <lineage>
        <taxon>Bacteria</taxon>
        <taxon>Pseudomonadati</taxon>
        <taxon>Thermodesulfobacteriota</taxon>
        <taxon>Desulfovibrionia</taxon>
        <taxon>Desulfovibrionales</taxon>
        <taxon>Desulfovibrionaceae</taxon>
        <taxon>Solidesulfovibrio</taxon>
    </lineage>
</organism>
<accession>A0A4P6HHW5</accession>
<keyword evidence="5 8" id="KW-0732">Signal</keyword>
<dbReference type="GO" id="GO:0020037">
    <property type="term" value="F:heme binding"/>
    <property type="evidence" value="ECO:0007669"/>
    <property type="project" value="InterPro"/>
</dbReference>
<evidence type="ECO:0000256" key="5">
    <source>
        <dbReference type="ARBA" id="ARBA00022729"/>
    </source>
</evidence>
<dbReference type="GO" id="GO:0000166">
    <property type="term" value="F:nucleotide binding"/>
    <property type="evidence" value="ECO:0007669"/>
    <property type="project" value="UniProtKB-KW"/>
</dbReference>
<dbReference type="PROSITE" id="PS00786">
    <property type="entry name" value="5_NUCLEOTIDASE_2"/>
    <property type="match status" value="1"/>
</dbReference>
<dbReference type="EMBL" id="CP026538">
    <property type="protein sequence ID" value="QAZ65944.1"/>
    <property type="molecule type" value="Genomic_DNA"/>
</dbReference>
<dbReference type="InterPro" id="IPR006146">
    <property type="entry name" value="5'-Nucleotdase_CS"/>
</dbReference>
<protein>
    <submittedName>
        <fullName evidence="11">Multifunctional 2',3'-cyclic-nucleotide 2'-phosphodiesterase/5'-nucleotidase/3'-nucleotidase</fullName>
    </submittedName>
</protein>
<dbReference type="AlphaFoldDB" id="A0A4P6HHW5"/>
<evidence type="ECO:0000313" key="11">
    <source>
        <dbReference type="EMBL" id="QAZ65944.1"/>
    </source>
</evidence>
<dbReference type="InterPro" id="IPR036907">
    <property type="entry name" value="5'-Nucleotdase_C_sf"/>
</dbReference>
<evidence type="ECO:0000256" key="1">
    <source>
        <dbReference type="ARBA" id="ARBA00004613"/>
    </source>
</evidence>
<feature type="domain" description="Calcineurin-like phosphoesterase" evidence="9">
    <location>
        <begin position="29"/>
        <end position="247"/>
    </location>
</feature>
<dbReference type="Pfam" id="PF02872">
    <property type="entry name" value="5_nucleotid_C"/>
    <property type="match status" value="1"/>
</dbReference>
<dbReference type="GO" id="GO:0016788">
    <property type="term" value="F:hydrolase activity, acting on ester bonds"/>
    <property type="evidence" value="ECO:0007669"/>
    <property type="project" value="InterPro"/>
</dbReference>
<gene>
    <name evidence="11" type="ORF">C3Y92_01290</name>
</gene>
<feature type="chain" id="PRO_5021037534" evidence="8">
    <location>
        <begin position="24"/>
        <end position="535"/>
    </location>
</feature>
<dbReference type="OrthoDB" id="9803927at2"/>
<dbReference type="PANTHER" id="PTHR11575">
    <property type="entry name" value="5'-NUCLEOTIDASE-RELATED"/>
    <property type="match status" value="1"/>
</dbReference>
<evidence type="ECO:0000256" key="3">
    <source>
        <dbReference type="ARBA" id="ARBA00022525"/>
    </source>
</evidence>
<keyword evidence="6 8" id="KW-0547">Nucleotide-binding</keyword>
<dbReference type="GO" id="GO:0009166">
    <property type="term" value="P:nucleotide catabolic process"/>
    <property type="evidence" value="ECO:0007669"/>
    <property type="project" value="InterPro"/>
</dbReference>
<dbReference type="InterPro" id="IPR018506">
    <property type="entry name" value="Cyt_B5_heme-BS"/>
</dbReference>
<dbReference type="Proteomes" id="UP000293296">
    <property type="component" value="Chromosome"/>
</dbReference>
<keyword evidence="7 8" id="KW-0378">Hydrolase</keyword>
<dbReference type="Gene3D" id="3.60.21.10">
    <property type="match status" value="1"/>
</dbReference>
<sequence>MPRCKQVIYALGLLLLSALPALAGNDLQLTILHTNDIHAHLAAFDDFGAFCDQEKDAAGKCQGGVARLATAIGRERAKGGNILLLDAGDQFQGTLFFTKYKGEALAFFMNRLGYDATTLGNHEFDDGQATLANFIRALKFPMTAANFEAEASSALHGLVVPYIVREIDGRKVGIIGVAQVKTPQMSSPGPGVSFSAPGEAVKKVAAKLRGQGVDILIALSHAGLSGDKKLAEKVPDLDVIVGGHSHVLLANGVSEAVGPSPYVVEHPGGGKTLIVTAGYWGRYLGDLRATFDVAGRVAAYGGNPIRLDGAVPEDSATRAEVERYAKPLAAFRETVVGHTDKPLGAAMCRQEECAAGDLMAEALLAAGRRYNATLAVANGGGIRAGLAPGNITLGDVLTAFPFPNTLTVVTLTGADIKAALEHGVGNVGLTDGTGRFLQVAGLRYAYDPAKPAGSRVSRVEAADAAGRFTPLKPEADYRVAMADFLYRGGDGYTLFAKAGRDVEQDGTPVADIVADWLRRHDPVKLELDGRITTTP</sequence>